<dbReference type="PANTHER" id="PTHR11373:SF41">
    <property type="entry name" value="METAL-DEPENDENT PHOSPHOHYDROLASE"/>
    <property type="match status" value="1"/>
</dbReference>
<dbReference type="SUPFAM" id="SSF109604">
    <property type="entry name" value="HD-domain/PDEase-like"/>
    <property type="match status" value="1"/>
</dbReference>
<organism evidence="2 3">
    <name type="scientific">Romboutsia weinsteinii</name>
    <dbReference type="NCBI Taxonomy" id="2020949"/>
    <lineage>
        <taxon>Bacteria</taxon>
        <taxon>Bacillati</taxon>
        <taxon>Bacillota</taxon>
        <taxon>Clostridia</taxon>
        <taxon>Peptostreptococcales</taxon>
        <taxon>Peptostreptococcaceae</taxon>
        <taxon>Romboutsia</taxon>
    </lineage>
</organism>
<feature type="domain" description="HD/PDEase" evidence="1">
    <location>
        <begin position="45"/>
        <end position="160"/>
    </location>
</feature>
<dbReference type="EMBL" id="NOJY02000004">
    <property type="protein sequence ID" value="RDY28987.1"/>
    <property type="molecule type" value="Genomic_DNA"/>
</dbReference>
<dbReference type="Pfam" id="PF01966">
    <property type="entry name" value="HD"/>
    <property type="match status" value="1"/>
</dbReference>
<dbReference type="InterPro" id="IPR050135">
    <property type="entry name" value="dGTPase-like"/>
</dbReference>
<comment type="caution">
    <text evidence="2">The sequence shown here is derived from an EMBL/GenBank/DDBJ whole genome shotgun (WGS) entry which is preliminary data.</text>
</comment>
<proteinExistence type="predicted"/>
<name>A0A371J8J1_9FIRM</name>
<dbReference type="SMART" id="SM00471">
    <property type="entry name" value="HDc"/>
    <property type="match status" value="1"/>
</dbReference>
<dbReference type="RefSeq" id="WP_094368173.1">
    <property type="nucleotide sequence ID" value="NZ_NOJY02000004.1"/>
</dbReference>
<protein>
    <submittedName>
        <fullName evidence="2">HD domain-containing protein</fullName>
    </submittedName>
</protein>
<evidence type="ECO:0000313" key="3">
    <source>
        <dbReference type="Proteomes" id="UP000215694"/>
    </source>
</evidence>
<dbReference type="InterPro" id="IPR006674">
    <property type="entry name" value="HD_domain"/>
</dbReference>
<dbReference type="AlphaFoldDB" id="A0A371J8J1"/>
<dbReference type="Proteomes" id="UP000215694">
    <property type="component" value="Unassembled WGS sequence"/>
</dbReference>
<reference evidence="2 3" key="1">
    <citation type="journal article" date="2017" name="Genome Announc.">
        <title>Draft Genome Sequence of Romboutsia weinsteinii sp. nov. Strain CCRI-19649(T) Isolated from Surface Water.</title>
        <authorList>
            <person name="Maheux A.F."/>
            <person name="Boudreau D.K."/>
            <person name="Berube E."/>
            <person name="Boissinot M."/>
            <person name="Cantin P."/>
            <person name="Raymond F."/>
            <person name="Corbeil J."/>
            <person name="Omar R.F."/>
            <person name="Bergeron M.G."/>
        </authorList>
    </citation>
    <scope>NUCLEOTIDE SEQUENCE [LARGE SCALE GENOMIC DNA]</scope>
    <source>
        <strain evidence="2 3">CCRI-19649</strain>
    </source>
</reference>
<dbReference type="CDD" id="cd00077">
    <property type="entry name" value="HDc"/>
    <property type="match status" value="1"/>
</dbReference>
<evidence type="ECO:0000259" key="1">
    <source>
        <dbReference type="SMART" id="SM00471"/>
    </source>
</evidence>
<dbReference type="Gene3D" id="1.10.3210.10">
    <property type="entry name" value="Hypothetical protein af1432"/>
    <property type="match status" value="1"/>
</dbReference>
<dbReference type="FunFam" id="1.10.3210.10:FF:000026">
    <property type="entry name" value="Metal-dependent phosphohydrolase"/>
    <property type="match status" value="1"/>
</dbReference>
<dbReference type="GO" id="GO:0008832">
    <property type="term" value="F:dGTPase activity"/>
    <property type="evidence" value="ECO:0007669"/>
    <property type="project" value="TreeGrafter"/>
</dbReference>
<dbReference type="GO" id="GO:0006203">
    <property type="term" value="P:dGTP catabolic process"/>
    <property type="evidence" value="ECO:0007669"/>
    <property type="project" value="TreeGrafter"/>
</dbReference>
<evidence type="ECO:0000313" key="2">
    <source>
        <dbReference type="EMBL" id="RDY28987.1"/>
    </source>
</evidence>
<dbReference type="OrthoDB" id="9814017at2"/>
<accession>A0A371J8J1</accession>
<gene>
    <name evidence="2" type="ORF">CHL78_003445</name>
</gene>
<sequence length="323" mass="37345">MNIKDSIYGQFTVEPVIRELINTKEIQRLKNIHQGGASYLVNPLWNVTRYDHSIGVMLLIRIMGGCVEEQIAGLLHDISHTAFSHVVDFTLNNREENYHEKIFEQVILDSDIENILDSYGYDFKEIMFNESKWTILEKSAPSICADRVDYTLRDMFHYGFITKKDIDAFIESLSIVNGEMVIKSLKSAEWFVDIYYKEVIDFFMDPLNVYAYDRLSKALKIALDLKEMDLEDLLRDDDYVLNLLKKSTSKEIIKLIDSLNSNVKVKEDSCNYDIHQVNKLRIIDPSVFIDGIVCKASEQSLLVKTLNKNALDKSKEGVYIKIL</sequence>
<dbReference type="InterPro" id="IPR003607">
    <property type="entry name" value="HD/PDEase_dom"/>
</dbReference>
<keyword evidence="3" id="KW-1185">Reference proteome</keyword>
<dbReference type="PANTHER" id="PTHR11373">
    <property type="entry name" value="DEOXYNUCLEOSIDE TRIPHOSPHATE TRIPHOSPHOHYDROLASE"/>
    <property type="match status" value="1"/>
</dbReference>